<comment type="caution">
    <text evidence="1">The sequence shown here is derived from an EMBL/GenBank/DDBJ whole genome shotgun (WGS) entry which is preliminary data.</text>
</comment>
<accession>A0A7J0BWN3</accession>
<sequence length="172" mass="19387">MARRSFALLAVLLLTVLSSLALLSGCAGYQFAGKEKGIFGDPSSTLRMVEVENPTMYPWLPHRLRSLMRDEVHKRNLARWVDTSPSDYSMRIIISEFRLRSHTRDASDTTLLYSATLGFEAIVYSGTTNSVVWRSGKEYLSRTYDSKNAEEAGTDAASLLVQRVADRMRHSF</sequence>
<dbReference type="Proteomes" id="UP000503820">
    <property type="component" value="Unassembled WGS sequence"/>
</dbReference>
<name>A0A7J0BWN3_9BACT</name>
<dbReference type="EMBL" id="BLVP01000008">
    <property type="protein sequence ID" value="GFM37384.1"/>
    <property type="molecule type" value="Genomic_DNA"/>
</dbReference>
<dbReference type="GO" id="GO:0019867">
    <property type="term" value="C:outer membrane"/>
    <property type="evidence" value="ECO:0007669"/>
    <property type="project" value="InterPro"/>
</dbReference>
<dbReference type="AlphaFoldDB" id="A0A7J0BWN3"/>
<evidence type="ECO:0000313" key="2">
    <source>
        <dbReference type="Proteomes" id="UP000503820"/>
    </source>
</evidence>
<dbReference type="InterPro" id="IPR007485">
    <property type="entry name" value="LPS_assembly_LptE"/>
</dbReference>
<reference evidence="1 2" key="1">
    <citation type="submission" date="2020-05" db="EMBL/GenBank/DDBJ databases">
        <title>Draft genome sequence of Desulfovibrio psychrotolerans JS1T.</title>
        <authorList>
            <person name="Ueno A."/>
            <person name="Tamazawa S."/>
            <person name="Tamamura S."/>
            <person name="Murakami T."/>
            <person name="Kiyama T."/>
            <person name="Inomata H."/>
            <person name="Amano Y."/>
            <person name="Miyakawa K."/>
            <person name="Tamaki H."/>
            <person name="Naganuma T."/>
            <person name="Kaneko K."/>
        </authorList>
    </citation>
    <scope>NUCLEOTIDE SEQUENCE [LARGE SCALE GENOMIC DNA]</scope>
    <source>
        <strain evidence="1 2">JS1</strain>
    </source>
</reference>
<dbReference type="GO" id="GO:0043165">
    <property type="term" value="P:Gram-negative-bacterium-type cell outer membrane assembly"/>
    <property type="evidence" value="ECO:0007669"/>
    <property type="project" value="InterPro"/>
</dbReference>
<keyword evidence="2" id="KW-1185">Reference proteome</keyword>
<keyword evidence="1" id="KW-0449">Lipoprotein</keyword>
<gene>
    <name evidence="1" type="ORF">DSM19430T_20680</name>
</gene>
<evidence type="ECO:0000313" key="1">
    <source>
        <dbReference type="EMBL" id="GFM37384.1"/>
    </source>
</evidence>
<proteinExistence type="predicted"/>
<organism evidence="1 2">
    <name type="scientific">Desulfovibrio psychrotolerans</name>
    <dbReference type="NCBI Taxonomy" id="415242"/>
    <lineage>
        <taxon>Bacteria</taxon>
        <taxon>Pseudomonadati</taxon>
        <taxon>Thermodesulfobacteriota</taxon>
        <taxon>Desulfovibrionia</taxon>
        <taxon>Desulfovibrionales</taxon>
        <taxon>Desulfovibrionaceae</taxon>
        <taxon>Desulfovibrio</taxon>
    </lineage>
</organism>
<dbReference type="PROSITE" id="PS51257">
    <property type="entry name" value="PROKAR_LIPOPROTEIN"/>
    <property type="match status" value="1"/>
</dbReference>
<protein>
    <submittedName>
        <fullName evidence="1">Lipoprotein</fullName>
    </submittedName>
</protein>
<dbReference type="Pfam" id="PF04390">
    <property type="entry name" value="LptE"/>
    <property type="match status" value="1"/>
</dbReference>